<dbReference type="EMBL" id="JASPKZ010006435">
    <property type="protein sequence ID" value="KAJ9587442.1"/>
    <property type="molecule type" value="Genomic_DNA"/>
</dbReference>
<dbReference type="InterPro" id="IPR036116">
    <property type="entry name" value="FN3_sf"/>
</dbReference>
<dbReference type="Proteomes" id="UP001233999">
    <property type="component" value="Unassembled WGS sequence"/>
</dbReference>
<evidence type="ECO:0000313" key="2">
    <source>
        <dbReference type="Proteomes" id="UP001233999"/>
    </source>
</evidence>
<dbReference type="InterPro" id="IPR003961">
    <property type="entry name" value="FN3_dom"/>
</dbReference>
<accession>A0AAD8EF53</accession>
<dbReference type="AlphaFoldDB" id="A0AAD8EF53"/>
<organism evidence="1 2">
    <name type="scientific">Diploptera punctata</name>
    <name type="common">Pacific beetle cockroach</name>
    <dbReference type="NCBI Taxonomy" id="6984"/>
    <lineage>
        <taxon>Eukaryota</taxon>
        <taxon>Metazoa</taxon>
        <taxon>Ecdysozoa</taxon>
        <taxon>Arthropoda</taxon>
        <taxon>Hexapoda</taxon>
        <taxon>Insecta</taxon>
        <taxon>Pterygota</taxon>
        <taxon>Neoptera</taxon>
        <taxon>Polyneoptera</taxon>
        <taxon>Dictyoptera</taxon>
        <taxon>Blattodea</taxon>
        <taxon>Blaberoidea</taxon>
        <taxon>Blaberidae</taxon>
        <taxon>Diplopterinae</taxon>
        <taxon>Diploptera</taxon>
    </lineage>
</organism>
<protein>
    <recommendedName>
        <fullName evidence="3">Fibronectin type-III domain-containing protein</fullName>
    </recommendedName>
</protein>
<dbReference type="SUPFAM" id="SSF49265">
    <property type="entry name" value="Fibronectin type III"/>
    <property type="match status" value="1"/>
</dbReference>
<name>A0AAD8EF53_DIPPU</name>
<sequence>PSAPVNVKAIALSSQKVNVSWQHPSETRGKLRYFKLNITLKSTGLKRQANYKKPGTQVVPHDKKTYFFE</sequence>
<keyword evidence="2" id="KW-1185">Reference proteome</keyword>
<evidence type="ECO:0000313" key="1">
    <source>
        <dbReference type="EMBL" id="KAJ9587442.1"/>
    </source>
</evidence>
<proteinExistence type="predicted"/>
<dbReference type="Gene3D" id="2.60.40.10">
    <property type="entry name" value="Immunoglobulins"/>
    <property type="match status" value="1"/>
</dbReference>
<gene>
    <name evidence="1" type="ORF">L9F63_019036</name>
</gene>
<reference evidence="1" key="2">
    <citation type="submission" date="2023-05" db="EMBL/GenBank/DDBJ databases">
        <authorList>
            <person name="Fouks B."/>
        </authorList>
    </citation>
    <scope>NUCLEOTIDE SEQUENCE</scope>
    <source>
        <strain evidence="1">Stay&amp;Tobe</strain>
        <tissue evidence="1">Testes</tissue>
    </source>
</reference>
<feature type="non-terminal residue" evidence="1">
    <location>
        <position position="1"/>
    </location>
</feature>
<feature type="non-terminal residue" evidence="1">
    <location>
        <position position="69"/>
    </location>
</feature>
<reference evidence="1" key="1">
    <citation type="journal article" date="2023" name="IScience">
        <title>Live-bearing cockroach genome reveals convergent evolutionary mechanisms linked to viviparity in insects and beyond.</title>
        <authorList>
            <person name="Fouks B."/>
            <person name="Harrison M.C."/>
            <person name="Mikhailova A.A."/>
            <person name="Marchal E."/>
            <person name="English S."/>
            <person name="Carruthers M."/>
            <person name="Jennings E.C."/>
            <person name="Chiamaka E.L."/>
            <person name="Frigard R.A."/>
            <person name="Pippel M."/>
            <person name="Attardo G.M."/>
            <person name="Benoit J.B."/>
            <person name="Bornberg-Bauer E."/>
            <person name="Tobe S.S."/>
        </authorList>
    </citation>
    <scope>NUCLEOTIDE SEQUENCE</scope>
    <source>
        <strain evidence="1">Stay&amp;Tobe</strain>
    </source>
</reference>
<evidence type="ECO:0008006" key="3">
    <source>
        <dbReference type="Google" id="ProtNLM"/>
    </source>
</evidence>
<comment type="caution">
    <text evidence="1">The sequence shown here is derived from an EMBL/GenBank/DDBJ whole genome shotgun (WGS) entry which is preliminary data.</text>
</comment>
<dbReference type="CDD" id="cd00063">
    <property type="entry name" value="FN3"/>
    <property type="match status" value="1"/>
</dbReference>
<dbReference type="InterPro" id="IPR013783">
    <property type="entry name" value="Ig-like_fold"/>
</dbReference>